<dbReference type="Proteomes" id="UP000728647">
    <property type="component" value="Unassembled WGS sequence"/>
</dbReference>
<dbReference type="InterPro" id="IPR000700">
    <property type="entry name" value="PAS-assoc_C"/>
</dbReference>
<evidence type="ECO:0000256" key="3">
    <source>
        <dbReference type="ARBA" id="ARBA00022553"/>
    </source>
</evidence>
<dbReference type="InterPro" id="IPR035965">
    <property type="entry name" value="PAS-like_dom_sf"/>
</dbReference>
<dbReference type="InterPro" id="IPR004358">
    <property type="entry name" value="Sig_transdc_His_kin-like_C"/>
</dbReference>
<dbReference type="PRINTS" id="PR00344">
    <property type="entry name" value="BCTRLSENSOR"/>
</dbReference>
<evidence type="ECO:0000256" key="5">
    <source>
        <dbReference type="ARBA" id="ARBA00022777"/>
    </source>
</evidence>
<dbReference type="SMART" id="SM00388">
    <property type="entry name" value="HisKA"/>
    <property type="match status" value="1"/>
</dbReference>
<feature type="domain" description="PAC" evidence="10">
    <location>
        <begin position="290"/>
        <end position="342"/>
    </location>
</feature>
<dbReference type="SUPFAM" id="SSF47384">
    <property type="entry name" value="Homodimeric domain of signal transducing histidine kinase"/>
    <property type="match status" value="1"/>
</dbReference>
<evidence type="ECO:0000259" key="10">
    <source>
        <dbReference type="PROSITE" id="PS50113"/>
    </source>
</evidence>
<dbReference type="PANTHER" id="PTHR43304:SF1">
    <property type="entry name" value="PAC DOMAIN-CONTAINING PROTEIN"/>
    <property type="match status" value="1"/>
</dbReference>
<dbReference type="Pfam" id="PF02518">
    <property type="entry name" value="HATPase_c"/>
    <property type="match status" value="1"/>
</dbReference>
<dbReference type="SMART" id="SM00091">
    <property type="entry name" value="PAS"/>
    <property type="match status" value="4"/>
</dbReference>
<dbReference type="PROSITE" id="PS50113">
    <property type="entry name" value="PAC"/>
    <property type="match status" value="3"/>
</dbReference>
<reference evidence="11" key="1">
    <citation type="submission" date="2020-06" db="EMBL/GenBank/DDBJ databases">
        <title>Haloterrigena sp. nov., an extremely halophilic archaeon isolated from a saline sediment.</title>
        <authorList>
            <person name="Liu B.-B."/>
        </authorList>
    </citation>
    <scope>NUCLEOTIDE SEQUENCE</scope>
    <source>
        <strain evidence="11">SYSU A121-1</strain>
    </source>
</reference>
<feature type="domain" description="PAC" evidence="10">
    <location>
        <begin position="159"/>
        <end position="211"/>
    </location>
</feature>
<evidence type="ECO:0000256" key="7">
    <source>
        <dbReference type="SAM" id="MobiDB-lite"/>
    </source>
</evidence>
<keyword evidence="4" id="KW-0808">Transferase</keyword>
<dbReference type="EMBL" id="JABURA010000003">
    <property type="protein sequence ID" value="NUB93852.1"/>
    <property type="molecule type" value="Genomic_DNA"/>
</dbReference>
<dbReference type="SUPFAM" id="SSF55874">
    <property type="entry name" value="ATPase domain of HSP90 chaperone/DNA topoisomerase II/histidine kinase"/>
    <property type="match status" value="1"/>
</dbReference>
<sequence length="819" mass="93138">MDRPDSAQDVTPEDVRSVFAGLDQPSAPITATEVADRIACTPQVARRVLEELAERDELQTRELQPGTRVWWRSERSTDERDGDDGAEFEAFVSAVTDYAIITLDPDGTVASWNEGANRIKGYETDEIVGEHVSTFYTDAAVADGAPERNLDIARDEGRVEDEGWRVRADGSRFWATVTITAVRDEEGTLQGFTKVTRDMTERRASEQQLQRERDFTEQILETVPVGIGLLAPSGDIVRANQRLADRFDIEPGAPEPSSIDAWDLYDVDGEPIPADERPWTRVLETGHPIEDYQCQVDVPEVGSRWLSITAVPLEHAEGDEPRIVLAVDDITEQKERERELRREYEQTEKLLRTAPVGIAVQNADRETILANRRAQETFGLSESEFTDNPVDTGEWKIYDADGELLEPEETTSGRVLRTGEPIFDEELIFEPPDGERLYFRVNTAPVFGPDGEIERIITGSKDITELKERERQLEQRKSELETELSEILGRISDAFYALDDEFRFTHLNDHAAELVGRPKDEILDRKVWDVVPDGTEDRHREEFERALETQEPVTFEIYVEEDDVWFEFNVYPSETGLSVYFRDVSERKEYQRKLEESNERLEQFAYAASHDLQEPLRMVTSYLQLLESRYADELDGDAEEFIEFAVDGAERMRKMIDGLLEYSRVETQGEPLEPIDLDEVVDDAIGNLQVRIEETGASIETESLPRVRGDESQLQQVFQNLVSNALEYSGDEPPRVRISADRRGSRWKVSVRDEGIGIDPEDQDRIFEVFQRLHGRDEHPGTGIGLSLCQRIVERHDGEIRVDSEPGAGTTFSFTLPAA</sequence>
<dbReference type="InterPro" id="IPR005467">
    <property type="entry name" value="His_kinase_dom"/>
</dbReference>
<dbReference type="Pfam" id="PF08448">
    <property type="entry name" value="PAS_4"/>
    <property type="match status" value="3"/>
</dbReference>
<evidence type="ECO:0000256" key="1">
    <source>
        <dbReference type="ARBA" id="ARBA00000085"/>
    </source>
</evidence>
<evidence type="ECO:0000313" key="11">
    <source>
        <dbReference type="EMBL" id="NUB93852.1"/>
    </source>
</evidence>
<keyword evidence="5" id="KW-0418">Kinase</keyword>
<dbReference type="RefSeq" id="WP_174703490.1">
    <property type="nucleotide sequence ID" value="NZ_JABURA010000003.1"/>
</dbReference>
<feature type="domain" description="PAC" evidence="10">
    <location>
        <begin position="423"/>
        <end position="475"/>
    </location>
</feature>
<evidence type="ECO:0000313" key="12">
    <source>
        <dbReference type="Proteomes" id="UP000728647"/>
    </source>
</evidence>
<name>A0A8J8KI83_9EURY</name>
<feature type="coiled-coil region" evidence="6">
    <location>
        <begin position="463"/>
        <end position="490"/>
    </location>
</feature>
<evidence type="ECO:0000256" key="6">
    <source>
        <dbReference type="SAM" id="Coils"/>
    </source>
</evidence>
<evidence type="ECO:0000256" key="4">
    <source>
        <dbReference type="ARBA" id="ARBA00022679"/>
    </source>
</evidence>
<dbReference type="FunFam" id="3.30.565.10:FF:000006">
    <property type="entry name" value="Sensor histidine kinase WalK"/>
    <property type="match status" value="1"/>
</dbReference>
<dbReference type="InterPro" id="IPR003594">
    <property type="entry name" value="HATPase_dom"/>
</dbReference>
<dbReference type="OrthoDB" id="342253at2157"/>
<comment type="catalytic activity">
    <reaction evidence="1">
        <text>ATP + protein L-histidine = ADP + protein N-phospho-L-histidine.</text>
        <dbReference type="EC" id="2.7.13.3"/>
    </reaction>
</comment>
<dbReference type="InterPro" id="IPR036890">
    <property type="entry name" value="HATPase_C_sf"/>
</dbReference>
<dbReference type="PROSITE" id="PS50112">
    <property type="entry name" value="PAS"/>
    <property type="match status" value="2"/>
</dbReference>
<evidence type="ECO:0000256" key="2">
    <source>
        <dbReference type="ARBA" id="ARBA00012438"/>
    </source>
</evidence>
<dbReference type="SMART" id="SM00086">
    <property type="entry name" value="PAC"/>
    <property type="match status" value="3"/>
</dbReference>
<evidence type="ECO:0000259" key="9">
    <source>
        <dbReference type="PROSITE" id="PS50112"/>
    </source>
</evidence>
<protein>
    <recommendedName>
        <fullName evidence="2">histidine kinase</fullName>
        <ecNumber evidence="2">2.7.13.3</ecNumber>
    </recommendedName>
</protein>
<feature type="domain" description="PAS" evidence="9">
    <location>
        <begin position="100"/>
        <end position="130"/>
    </location>
</feature>
<dbReference type="PROSITE" id="PS50109">
    <property type="entry name" value="HIS_KIN"/>
    <property type="match status" value="1"/>
</dbReference>
<organism evidence="11 12">
    <name type="scientific">Haloterrigena gelatinilytica</name>
    <dbReference type="NCBI Taxonomy" id="2741724"/>
    <lineage>
        <taxon>Archaea</taxon>
        <taxon>Methanobacteriati</taxon>
        <taxon>Methanobacteriota</taxon>
        <taxon>Stenosarchaea group</taxon>
        <taxon>Halobacteria</taxon>
        <taxon>Halobacteriales</taxon>
        <taxon>Natrialbaceae</taxon>
        <taxon>Haloterrigena</taxon>
    </lineage>
</organism>
<dbReference type="Pfam" id="PF00512">
    <property type="entry name" value="HisKA"/>
    <property type="match status" value="1"/>
</dbReference>
<feature type="region of interest" description="Disordered" evidence="7">
    <location>
        <begin position="1"/>
        <end position="22"/>
    </location>
</feature>
<dbReference type="InterPro" id="IPR001610">
    <property type="entry name" value="PAC"/>
</dbReference>
<feature type="domain" description="PAS" evidence="9">
    <location>
        <begin position="480"/>
        <end position="550"/>
    </location>
</feature>
<proteinExistence type="predicted"/>
<dbReference type="NCBIfam" id="TIGR00229">
    <property type="entry name" value="sensory_box"/>
    <property type="match status" value="3"/>
</dbReference>
<accession>A0A8J8KI83</accession>
<dbReference type="GO" id="GO:0000155">
    <property type="term" value="F:phosphorelay sensor kinase activity"/>
    <property type="evidence" value="ECO:0007669"/>
    <property type="project" value="InterPro"/>
</dbReference>
<dbReference type="InterPro" id="IPR013656">
    <property type="entry name" value="PAS_4"/>
</dbReference>
<feature type="domain" description="Histidine kinase" evidence="8">
    <location>
        <begin position="607"/>
        <end position="819"/>
    </location>
</feature>
<dbReference type="PANTHER" id="PTHR43304">
    <property type="entry name" value="PHYTOCHROME-LIKE PROTEIN CPH1"/>
    <property type="match status" value="1"/>
</dbReference>
<dbReference type="CDD" id="cd00130">
    <property type="entry name" value="PAS"/>
    <property type="match status" value="3"/>
</dbReference>
<gene>
    <name evidence="11" type="ORF">HT576_23040</name>
</gene>
<dbReference type="InterPro" id="IPR052162">
    <property type="entry name" value="Sensor_kinase/Photoreceptor"/>
</dbReference>
<dbReference type="SUPFAM" id="SSF55785">
    <property type="entry name" value="PYP-like sensor domain (PAS domain)"/>
    <property type="match status" value="4"/>
</dbReference>
<dbReference type="Gene3D" id="3.30.565.10">
    <property type="entry name" value="Histidine kinase-like ATPase, C-terminal domain"/>
    <property type="match status" value="1"/>
</dbReference>
<dbReference type="AlphaFoldDB" id="A0A8J8KI83"/>
<keyword evidence="3" id="KW-0597">Phosphoprotein</keyword>
<dbReference type="CDD" id="cd00082">
    <property type="entry name" value="HisKA"/>
    <property type="match status" value="1"/>
</dbReference>
<comment type="caution">
    <text evidence="11">The sequence shown here is derived from an EMBL/GenBank/DDBJ whole genome shotgun (WGS) entry which is preliminary data.</text>
</comment>
<dbReference type="EC" id="2.7.13.3" evidence="2"/>
<dbReference type="InterPro" id="IPR036097">
    <property type="entry name" value="HisK_dim/P_sf"/>
</dbReference>
<dbReference type="SMART" id="SM00387">
    <property type="entry name" value="HATPase_c"/>
    <property type="match status" value="1"/>
</dbReference>
<dbReference type="InterPro" id="IPR000014">
    <property type="entry name" value="PAS"/>
</dbReference>
<evidence type="ECO:0000259" key="8">
    <source>
        <dbReference type="PROSITE" id="PS50109"/>
    </source>
</evidence>
<dbReference type="InterPro" id="IPR003661">
    <property type="entry name" value="HisK_dim/P_dom"/>
</dbReference>
<dbReference type="Gene3D" id="1.10.287.130">
    <property type="match status" value="1"/>
</dbReference>
<dbReference type="Gene3D" id="3.30.450.20">
    <property type="entry name" value="PAS domain"/>
    <property type="match status" value="4"/>
</dbReference>
<keyword evidence="6" id="KW-0175">Coiled coil</keyword>
<dbReference type="Pfam" id="PF13426">
    <property type="entry name" value="PAS_9"/>
    <property type="match status" value="1"/>
</dbReference>